<feature type="compositionally biased region" description="Polar residues" evidence="1">
    <location>
        <begin position="83"/>
        <end position="93"/>
    </location>
</feature>
<dbReference type="PANTHER" id="PTHR31704:SF48">
    <property type="entry name" value="L10-INTERACTING MYB DOMAIN-CONTAINING PROTEIN-LIKE"/>
    <property type="match status" value="1"/>
</dbReference>
<dbReference type="AlphaFoldDB" id="M1DCB6"/>
<evidence type="ECO:0000313" key="2">
    <source>
        <dbReference type="EnsemblPlants" id="PGSC0003DMT400086694"/>
    </source>
</evidence>
<evidence type="ECO:0000313" key="3">
    <source>
        <dbReference type="Proteomes" id="UP000011115"/>
    </source>
</evidence>
<reference evidence="3" key="1">
    <citation type="journal article" date="2011" name="Nature">
        <title>Genome sequence and analysis of the tuber crop potato.</title>
        <authorList>
            <consortium name="The Potato Genome Sequencing Consortium"/>
        </authorList>
    </citation>
    <scope>NUCLEOTIDE SEQUENCE [LARGE SCALE GENOMIC DNA]</scope>
    <source>
        <strain evidence="3">cv. DM1-3 516 R44</strain>
    </source>
</reference>
<dbReference type="Gramene" id="PGSC0003DMT400086694">
    <property type="protein sequence ID" value="PGSC0003DMT400086694"/>
    <property type="gene ID" value="PGSC0003DMG400036265"/>
</dbReference>
<dbReference type="InParanoid" id="M1DCB6"/>
<dbReference type="eggNOG" id="ENOG502SAWF">
    <property type="taxonomic scope" value="Eukaryota"/>
</dbReference>
<dbReference type="PANTHER" id="PTHR31704">
    <property type="entry name" value="MYB/SANT-LIKE DNA-BINDING DOMAIN PROTEIN-RELATED"/>
    <property type="match status" value="1"/>
</dbReference>
<accession>M1DCB6</accession>
<sequence>MMSNSVWDEYIEAHPKTKTLKTSPLPFPNLCTKIFEGSTATGNHGWSPSCTYSRPDVSSVSTTIDIDTSDEVEELDSDKNSEDLNNSPSQFSVSAGKKVFGKKRKSSSSQLEIDEKMRAALELLIKKNSAPAFEECMEKLDGLGWEEPLYSTAASIFCESERYKKA</sequence>
<reference evidence="2" key="2">
    <citation type="submission" date="2015-06" db="UniProtKB">
        <authorList>
            <consortium name="EnsemblPlants"/>
        </authorList>
    </citation>
    <scope>IDENTIFICATION</scope>
    <source>
        <strain evidence="2">DM1-3 516 R44</strain>
    </source>
</reference>
<feature type="region of interest" description="Disordered" evidence="1">
    <location>
        <begin position="45"/>
        <end position="108"/>
    </location>
</feature>
<keyword evidence="3" id="KW-1185">Reference proteome</keyword>
<feature type="compositionally biased region" description="Low complexity" evidence="1">
    <location>
        <begin position="56"/>
        <end position="66"/>
    </location>
</feature>
<dbReference type="OMA" id="IFCESER"/>
<dbReference type="EnsemblPlants" id="PGSC0003DMT400086694">
    <property type="protein sequence ID" value="PGSC0003DMT400086694"/>
    <property type="gene ID" value="PGSC0003DMG400036265"/>
</dbReference>
<dbReference type="Proteomes" id="UP000011115">
    <property type="component" value="Unassembled WGS sequence"/>
</dbReference>
<feature type="compositionally biased region" description="Acidic residues" evidence="1">
    <location>
        <begin position="67"/>
        <end position="76"/>
    </location>
</feature>
<proteinExistence type="predicted"/>
<evidence type="ECO:0000256" key="1">
    <source>
        <dbReference type="SAM" id="MobiDB-lite"/>
    </source>
</evidence>
<organism evidence="2 3">
    <name type="scientific">Solanum tuberosum</name>
    <name type="common">Potato</name>
    <dbReference type="NCBI Taxonomy" id="4113"/>
    <lineage>
        <taxon>Eukaryota</taxon>
        <taxon>Viridiplantae</taxon>
        <taxon>Streptophyta</taxon>
        <taxon>Embryophyta</taxon>
        <taxon>Tracheophyta</taxon>
        <taxon>Spermatophyta</taxon>
        <taxon>Magnoliopsida</taxon>
        <taxon>eudicotyledons</taxon>
        <taxon>Gunneridae</taxon>
        <taxon>Pentapetalae</taxon>
        <taxon>asterids</taxon>
        <taxon>lamiids</taxon>
        <taxon>Solanales</taxon>
        <taxon>Solanaceae</taxon>
        <taxon>Solanoideae</taxon>
        <taxon>Solaneae</taxon>
        <taxon>Solanum</taxon>
    </lineage>
</organism>
<dbReference type="PaxDb" id="4113-PGSC0003DMT400086694"/>
<name>M1DCB6_SOLTU</name>
<dbReference type="HOGENOM" id="CLU_1605597_0_0_1"/>
<protein>
    <submittedName>
        <fullName evidence="2">Uncharacterized protein</fullName>
    </submittedName>
</protein>